<dbReference type="Pfam" id="PF13307">
    <property type="entry name" value="Helicase_C_2"/>
    <property type="match status" value="1"/>
</dbReference>
<dbReference type="HOGENOM" id="CLU_006515_7_0_9"/>
<evidence type="ECO:0000256" key="4">
    <source>
        <dbReference type="ARBA" id="ARBA00022763"/>
    </source>
</evidence>
<dbReference type="Gene3D" id="3.90.320.10">
    <property type="match status" value="1"/>
</dbReference>
<evidence type="ECO:0000256" key="9">
    <source>
        <dbReference type="ARBA" id="ARBA00023014"/>
    </source>
</evidence>
<evidence type="ECO:0000256" key="1">
    <source>
        <dbReference type="ARBA" id="ARBA00022485"/>
    </source>
</evidence>
<evidence type="ECO:0000256" key="2">
    <source>
        <dbReference type="ARBA" id="ARBA00022723"/>
    </source>
</evidence>
<evidence type="ECO:0000259" key="14">
    <source>
        <dbReference type="PROSITE" id="PS51193"/>
    </source>
</evidence>
<dbReference type="GO" id="GO:0046872">
    <property type="term" value="F:metal ion binding"/>
    <property type="evidence" value="ECO:0007669"/>
    <property type="project" value="UniProtKB-KW"/>
</dbReference>
<dbReference type="Gene3D" id="1.10.275.40">
    <property type="match status" value="1"/>
</dbReference>
<evidence type="ECO:0000256" key="11">
    <source>
        <dbReference type="ARBA" id="ARBA00023204"/>
    </source>
</evidence>
<dbReference type="GO" id="GO:0003677">
    <property type="term" value="F:DNA binding"/>
    <property type="evidence" value="ECO:0007669"/>
    <property type="project" value="UniProtKB-KW"/>
</dbReference>
<keyword evidence="7" id="KW-0067">ATP-binding</keyword>
<evidence type="ECO:0000313" key="15">
    <source>
        <dbReference type="EMBL" id="AGA69479.1"/>
    </source>
</evidence>
<evidence type="ECO:0000256" key="12">
    <source>
        <dbReference type="ARBA" id="ARBA00023235"/>
    </source>
</evidence>
<evidence type="ECO:0000256" key="10">
    <source>
        <dbReference type="ARBA" id="ARBA00023125"/>
    </source>
</evidence>
<evidence type="ECO:0000256" key="5">
    <source>
        <dbReference type="ARBA" id="ARBA00022801"/>
    </source>
</evidence>
<feature type="domain" description="Helicase ATP-binding" evidence="14">
    <location>
        <begin position="181"/>
        <end position="435"/>
    </location>
</feature>
<dbReference type="InterPro" id="IPR010614">
    <property type="entry name" value="RAD3-like_helicase_DEAD"/>
</dbReference>
<sequence length="773" mass="89307">MDKKQRVSVRTLVEFVLRQGDLQTGFRSATRLIEGTRAHQILQKQRGEDYQPEVALHTIYHQDELTLEIHGRADGIFRSESGVVVEEIKSTSLELDLIDQSYSILHWAQAQCYAYILASQEELAQIQVQLTYIHLETHETKEFMKIFSCEELENFFTDLVERYCAWANRLSAWVQLRNGSIAQLEFPYPSYRKGQRELVVAVYKTIKEGNRLYVQAPTGIGKTLGTIFPALKALLEGEEAPVFYLTAKTITRTVAESSLLMLEHQGLSLKRLTLTAKDKICFNPGCDCNPEDCSFAKGYYDRLGLGLADIFQVDVWNREQIERCGRLHAICPFEFSLELSNWADLVICDYNYVFDPRVFLKRFFLEGGAYTFLIDEAHNLVDRAQEMFSAELNKEELQHVKNLVQEEEPVLGKRLQTVNRNLLKLKKQGLEVAKDAPTSLYSSLERVVNEVEKIFKKEENSPWKEKLTELYFSIQAFLRTAESFDEHYLTYYQSTEEDYRVKLFCVDPAKRLSEVLNKGRAAIFFSATLSPLEYFIKILGGEKTSYKLHLASPFPPQNLCVMIQKQISTKYKQRSLSLDSVVEAIISLVRGRIGNYLVYFPSYEYLERVRERLMMLHPDLKLLPQTFGMAEENREEFLEAFQADPQESLVALALLGGVFGEGIDLTGTRLSGAIIVSVGLPQLGLERDIIRNYFQECYRQGFEYAYMYPGMNKVLQACGRVIRTEQDRGVILLIDERFARLGYKQLFPKEWKDVHYLQDNGQIQPILERFWRL</sequence>
<dbReference type="OrthoDB" id="9765586at2"/>
<dbReference type="EMBL" id="CP003344">
    <property type="protein sequence ID" value="AGA69479.1"/>
    <property type="molecule type" value="Genomic_DNA"/>
</dbReference>
<dbReference type="GO" id="GO:0016818">
    <property type="term" value="F:hydrolase activity, acting on acid anhydrides, in phosphorus-containing anhydrides"/>
    <property type="evidence" value="ECO:0007669"/>
    <property type="project" value="InterPro"/>
</dbReference>
<dbReference type="GO" id="GO:0006281">
    <property type="term" value="P:DNA repair"/>
    <property type="evidence" value="ECO:0007669"/>
    <property type="project" value="UniProtKB-KW"/>
</dbReference>
<accession>L0F6M1</accession>
<dbReference type="Pfam" id="PF06733">
    <property type="entry name" value="DEAD_2"/>
    <property type="match status" value="1"/>
</dbReference>
<dbReference type="InterPro" id="IPR027417">
    <property type="entry name" value="P-loop_NTPase"/>
</dbReference>
<dbReference type="PANTHER" id="PTHR11472">
    <property type="entry name" value="DNA REPAIR DEAD HELICASE RAD3/XP-D SUBFAMILY MEMBER"/>
    <property type="match status" value="1"/>
</dbReference>
<dbReference type="Gene3D" id="3.40.50.300">
    <property type="entry name" value="P-loop containing nucleotide triphosphate hydrolases"/>
    <property type="match status" value="2"/>
</dbReference>
<comment type="similarity">
    <text evidence="13">Belongs to the helicase family. DinG subfamily.</text>
</comment>
<reference evidence="16" key="1">
    <citation type="submission" date="2012-02" db="EMBL/GenBank/DDBJ databases">
        <title>Complete sequence of Desulfitobacterium dichloroeliminans LMG P-21439.</title>
        <authorList>
            <person name="Lucas S."/>
            <person name="Han J."/>
            <person name="Lapidus A."/>
            <person name="Cheng J.-F."/>
            <person name="Goodwin L."/>
            <person name="Pitluck S."/>
            <person name="Peters L."/>
            <person name="Ovchinnikova G."/>
            <person name="Teshima H."/>
            <person name="Detter J.C."/>
            <person name="Han C."/>
            <person name="Tapia R."/>
            <person name="Land M."/>
            <person name="Hauser L."/>
            <person name="Kyrpides N."/>
            <person name="Ivanova N."/>
            <person name="Pagani I."/>
            <person name="Kruse T."/>
            <person name="de Vos W.M."/>
            <person name="Boon N."/>
            <person name="Smidt H."/>
            <person name="Woyke T."/>
        </authorList>
    </citation>
    <scope>NUCLEOTIDE SEQUENCE [LARGE SCALE GENOMIC DNA]</scope>
    <source>
        <strain evidence="16">LMG P-21439 / DCA1</strain>
    </source>
</reference>
<dbReference type="PANTHER" id="PTHR11472:SF34">
    <property type="entry name" value="REGULATOR OF TELOMERE ELONGATION HELICASE 1"/>
    <property type="match status" value="1"/>
</dbReference>
<evidence type="ECO:0000313" key="16">
    <source>
        <dbReference type="Proteomes" id="UP000010797"/>
    </source>
</evidence>
<keyword evidence="4" id="KW-0227">DNA damage</keyword>
<dbReference type="InterPro" id="IPR006554">
    <property type="entry name" value="Helicase-like_DEXD_c2"/>
</dbReference>
<dbReference type="InterPro" id="IPR011604">
    <property type="entry name" value="PDDEXK-like_dom_sf"/>
</dbReference>
<evidence type="ECO:0000256" key="8">
    <source>
        <dbReference type="ARBA" id="ARBA00023004"/>
    </source>
</evidence>
<dbReference type="eggNOG" id="COG1199">
    <property type="taxonomic scope" value="Bacteria"/>
</dbReference>
<name>L0F6M1_DESDL</name>
<keyword evidence="5" id="KW-0378">Hydrolase</keyword>
<dbReference type="Gene3D" id="1.10.30.20">
    <property type="entry name" value="Bacterial XPD DNA helicase, FeS cluster domain"/>
    <property type="match status" value="1"/>
</dbReference>
<dbReference type="SUPFAM" id="SSF52540">
    <property type="entry name" value="P-loop containing nucleoside triphosphate hydrolases"/>
    <property type="match status" value="2"/>
</dbReference>
<dbReference type="SMART" id="SM00488">
    <property type="entry name" value="DEXDc2"/>
    <property type="match status" value="1"/>
</dbReference>
<keyword evidence="1" id="KW-0004">4Fe-4S</keyword>
<dbReference type="InterPro" id="IPR045028">
    <property type="entry name" value="DinG/Rad3-like"/>
</dbReference>
<dbReference type="PROSITE" id="PS51193">
    <property type="entry name" value="HELICASE_ATP_BIND_2"/>
    <property type="match status" value="1"/>
</dbReference>
<dbReference type="Proteomes" id="UP000010797">
    <property type="component" value="Chromosome"/>
</dbReference>
<dbReference type="GO" id="GO:0043139">
    <property type="term" value="F:5'-3' DNA helicase activity"/>
    <property type="evidence" value="ECO:0007669"/>
    <property type="project" value="UniProtKB-EC"/>
</dbReference>
<dbReference type="SMART" id="SM00491">
    <property type="entry name" value="HELICc2"/>
    <property type="match status" value="1"/>
</dbReference>
<dbReference type="AlphaFoldDB" id="L0F6M1"/>
<dbReference type="InterPro" id="IPR006555">
    <property type="entry name" value="ATP-dep_Helicase_C"/>
</dbReference>
<dbReference type="GO" id="GO:0005524">
    <property type="term" value="F:ATP binding"/>
    <property type="evidence" value="ECO:0007669"/>
    <property type="project" value="UniProtKB-KW"/>
</dbReference>
<organism evidence="15 16">
    <name type="scientific">Desulfitobacterium dichloroeliminans (strain LMG P-21439 / DCA1)</name>
    <dbReference type="NCBI Taxonomy" id="871963"/>
    <lineage>
        <taxon>Bacteria</taxon>
        <taxon>Bacillati</taxon>
        <taxon>Bacillota</taxon>
        <taxon>Clostridia</taxon>
        <taxon>Eubacteriales</taxon>
        <taxon>Desulfitobacteriaceae</taxon>
        <taxon>Desulfitobacterium</taxon>
    </lineage>
</organism>
<keyword evidence="6 15" id="KW-0347">Helicase</keyword>
<gene>
    <name evidence="15" type="ordered locus">Desdi_2034</name>
</gene>
<dbReference type="InterPro" id="IPR042493">
    <property type="entry name" value="XPD_DNA_FeS"/>
</dbReference>
<keyword evidence="16" id="KW-1185">Reference proteome</keyword>
<keyword evidence="12" id="KW-0413">Isomerase</keyword>
<dbReference type="RefSeq" id="WP_015262460.1">
    <property type="nucleotide sequence ID" value="NC_019903.1"/>
</dbReference>
<evidence type="ECO:0000256" key="7">
    <source>
        <dbReference type="ARBA" id="ARBA00022840"/>
    </source>
</evidence>
<evidence type="ECO:0000256" key="6">
    <source>
        <dbReference type="ARBA" id="ARBA00022806"/>
    </source>
</evidence>
<dbReference type="GO" id="GO:0051539">
    <property type="term" value="F:4 iron, 4 sulfur cluster binding"/>
    <property type="evidence" value="ECO:0007669"/>
    <property type="project" value="UniProtKB-KW"/>
</dbReference>
<evidence type="ECO:0000256" key="3">
    <source>
        <dbReference type="ARBA" id="ARBA00022741"/>
    </source>
</evidence>
<protein>
    <submittedName>
        <fullName evidence="15">DNA helicase, Rad3</fullName>
    </submittedName>
</protein>
<dbReference type="InterPro" id="IPR014013">
    <property type="entry name" value="Helic_SF1/SF2_ATP-bd_DinG/Rad3"/>
</dbReference>
<keyword evidence="8" id="KW-0408">Iron</keyword>
<keyword evidence="10" id="KW-0238">DNA-binding</keyword>
<keyword evidence="11" id="KW-0234">DNA repair</keyword>
<keyword evidence="2" id="KW-0479">Metal-binding</keyword>
<keyword evidence="3" id="KW-0547">Nucleotide-binding</keyword>
<evidence type="ECO:0000256" key="13">
    <source>
        <dbReference type="ARBA" id="ARBA00038058"/>
    </source>
</evidence>
<proteinExistence type="inferred from homology"/>
<dbReference type="STRING" id="871963.Desdi_2034"/>
<dbReference type="KEGG" id="ddl:Desdi_2034"/>
<keyword evidence="9" id="KW-0411">Iron-sulfur</keyword>